<proteinExistence type="predicted"/>
<dbReference type="EMBL" id="WEGH01000002">
    <property type="protein sequence ID" value="MQY05546.1"/>
    <property type="molecule type" value="Genomic_DNA"/>
</dbReference>
<evidence type="ECO:0000313" key="3">
    <source>
        <dbReference type="Proteomes" id="UP000487268"/>
    </source>
</evidence>
<protein>
    <submittedName>
        <fullName evidence="2">Uncharacterized protein</fullName>
    </submittedName>
</protein>
<feature type="transmembrane region" description="Helical" evidence="1">
    <location>
        <begin position="12"/>
        <end position="34"/>
    </location>
</feature>
<reference evidence="2 3" key="1">
    <citation type="submission" date="2019-10" db="EMBL/GenBank/DDBJ databases">
        <title>Actinomadura rubteroloni sp. nov. and Actinomadura macrotermitis sp. nov., isolated from the gut of fungus growing-termite Macrotermes natalensis.</title>
        <authorList>
            <person name="Benndorf R."/>
            <person name="Martin K."/>
            <person name="Kuefner M."/>
            <person name="De Beer W."/>
            <person name="Kaster A.-K."/>
            <person name="Vollmers J."/>
            <person name="Poulsen M."/>
            <person name="Beemelmanns C."/>
        </authorList>
    </citation>
    <scope>NUCLEOTIDE SEQUENCE [LARGE SCALE GENOMIC DNA]</scope>
    <source>
        <strain evidence="2 3">RB68</strain>
    </source>
</reference>
<feature type="transmembrane region" description="Helical" evidence="1">
    <location>
        <begin position="61"/>
        <end position="82"/>
    </location>
</feature>
<gene>
    <name evidence="2" type="ORF">ACRB68_36230</name>
</gene>
<accession>A0A7K0BWU8</accession>
<keyword evidence="1" id="KW-0812">Transmembrane</keyword>
<sequence length="130" mass="13875">MRTRISQRIHVPLIVAGAAVMVLLQLLNAVYGYGHSNGVSIHYPGGRVITEPGEPASALNVSFAIVHVVGAALIMVATVWLLRGARSRAVTAYIAAAICGLFPSPAFGLMCLVFGALVTGTWRNRNQRHR</sequence>
<organism evidence="2 3">
    <name type="scientific">Actinomadura macrotermitis</name>
    <dbReference type="NCBI Taxonomy" id="2585200"/>
    <lineage>
        <taxon>Bacteria</taxon>
        <taxon>Bacillati</taxon>
        <taxon>Actinomycetota</taxon>
        <taxon>Actinomycetes</taxon>
        <taxon>Streptosporangiales</taxon>
        <taxon>Thermomonosporaceae</taxon>
        <taxon>Actinomadura</taxon>
    </lineage>
</organism>
<name>A0A7K0BWU8_9ACTN</name>
<keyword evidence="3" id="KW-1185">Reference proteome</keyword>
<evidence type="ECO:0000256" key="1">
    <source>
        <dbReference type="SAM" id="Phobius"/>
    </source>
</evidence>
<keyword evidence="1" id="KW-0472">Membrane</keyword>
<dbReference type="AlphaFoldDB" id="A0A7K0BWU8"/>
<evidence type="ECO:0000313" key="2">
    <source>
        <dbReference type="EMBL" id="MQY05546.1"/>
    </source>
</evidence>
<comment type="caution">
    <text evidence="2">The sequence shown here is derived from an EMBL/GenBank/DDBJ whole genome shotgun (WGS) entry which is preliminary data.</text>
</comment>
<keyword evidence="1" id="KW-1133">Transmembrane helix</keyword>
<dbReference type="Proteomes" id="UP000487268">
    <property type="component" value="Unassembled WGS sequence"/>
</dbReference>
<feature type="transmembrane region" description="Helical" evidence="1">
    <location>
        <begin position="94"/>
        <end position="118"/>
    </location>
</feature>